<dbReference type="Gene3D" id="2.40.128.20">
    <property type="match status" value="1"/>
</dbReference>
<dbReference type="InterPro" id="IPR022272">
    <property type="entry name" value="Lipocalin_CS"/>
</dbReference>
<accession>A0A3B4CL01</accession>
<dbReference type="GeneTree" id="ENSGT01120000271921"/>
<dbReference type="PROSITE" id="PS00213">
    <property type="entry name" value="LIPOCALIN"/>
    <property type="match status" value="1"/>
</dbReference>
<dbReference type="STRING" id="42514.ENSPNAP00000011219"/>
<reference evidence="5" key="3">
    <citation type="submission" date="2025-09" db="UniProtKB">
        <authorList>
            <consortium name="Ensembl"/>
        </authorList>
    </citation>
    <scope>IDENTIFICATION</scope>
</reference>
<dbReference type="PANTHER" id="PTHR11430">
    <property type="entry name" value="LIPOCALIN"/>
    <property type="match status" value="1"/>
</dbReference>
<dbReference type="PRINTS" id="PR00179">
    <property type="entry name" value="LIPOCALIN"/>
</dbReference>
<dbReference type="GO" id="GO:0036094">
    <property type="term" value="F:small molecule binding"/>
    <property type="evidence" value="ECO:0007669"/>
    <property type="project" value="InterPro"/>
</dbReference>
<protein>
    <recommendedName>
        <fullName evidence="4">Lipocalin/cytosolic fatty-acid binding domain-containing protein</fullName>
    </recommendedName>
</protein>
<evidence type="ECO:0000313" key="6">
    <source>
        <dbReference type="Proteomes" id="UP001501920"/>
    </source>
</evidence>
<reference evidence="5 6" key="1">
    <citation type="submission" date="2020-10" db="EMBL/GenBank/DDBJ databases">
        <title>Pygocentrus nattereri (red-bellied piranha) genome, fPygNat1, primary haplotype.</title>
        <authorList>
            <person name="Myers G."/>
            <person name="Meyer A."/>
            <person name="Karagic N."/>
            <person name="Pippel M."/>
            <person name="Winkler S."/>
            <person name="Tracey A."/>
            <person name="Wood J."/>
            <person name="Formenti G."/>
            <person name="Howe K."/>
            <person name="Fedrigo O."/>
            <person name="Jarvis E.D."/>
        </authorList>
    </citation>
    <scope>NUCLEOTIDE SEQUENCE [LARGE SCALE GENOMIC DNA]</scope>
</reference>
<dbReference type="Ensembl" id="ENSPNAT00000018106.2">
    <property type="protein sequence ID" value="ENSPNAP00000011219.1"/>
    <property type="gene ID" value="ENSPNAG00000016858.2"/>
</dbReference>
<proteinExistence type="inferred from homology"/>
<dbReference type="RefSeq" id="XP_017563631.1">
    <property type="nucleotide sequence ID" value="XM_017708142.2"/>
</dbReference>
<evidence type="ECO:0000259" key="4">
    <source>
        <dbReference type="Pfam" id="PF00061"/>
    </source>
</evidence>
<evidence type="ECO:0000256" key="2">
    <source>
        <dbReference type="RuleBase" id="RU003695"/>
    </source>
</evidence>
<evidence type="ECO:0000313" key="5">
    <source>
        <dbReference type="Ensembl" id="ENSPNAP00000011219.1"/>
    </source>
</evidence>
<dbReference type="PANTHER" id="PTHR11430:SF63">
    <property type="entry name" value="LOC555483 PROTEIN-RELATED"/>
    <property type="match status" value="1"/>
</dbReference>
<dbReference type="InterPro" id="IPR000566">
    <property type="entry name" value="Lipocln_cytosolic_FA-bd_dom"/>
</dbReference>
<dbReference type="CTD" id="555483"/>
<dbReference type="Pfam" id="PF00061">
    <property type="entry name" value="Lipocalin"/>
    <property type="match status" value="1"/>
</dbReference>
<dbReference type="Proteomes" id="UP001501920">
    <property type="component" value="Chromosome 18"/>
</dbReference>
<feature type="domain" description="Lipocalin/cytosolic fatty-acid binding" evidence="4">
    <location>
        <begin position="33"/>
        <end position="173"/>
    </location>
</feature>
<dbReference type="InterPro" id="IPR012674">
    <property type="entry name" value="Calycin"/>
</dbReference>
<dbReference type="OMA" id="QKFAGKW"/>
<dbReference type="GeneID" id="108433522"/>
<dbReference type="InterPro" id="IPR002345">
    <property type="entry name" value="Lipocalin"/>
</dbReference>
<keyword evidence="3" id="KW-0732">Signal</keyword>
<organism evidence="5 6">
    <name type="scientific">Pygocentrus nattereri</name>
    <name type="common">Red-bellied piranha</name>
    <dbReference type="NCBI Taxonomy" id="42514"/>
    <lineage>
        <taxon>Eukaryota</taxon>
        <taxon>Metazoa</taxon>
        <taxon>Chordata</taxon>
        <taxon>Craniata</taxon>
        <taxon>Vertebrata</taxon>
        <taxon>Euteleostomi</taxon>
        <taxon>Actinopterygii</taxon>
        <taxon>Neopterygii</taxon>
        <taxon>Teleostei</taxon>
        <taxon>Ostariophysi</taxon>
        <taxon>Characiformes</taxon>
        <taxon>Characoidei</taxon>
        <taxon>Pygocentrus</taxon>
    </lineage>
</organism>
<evidence type="ECO:0000256" key="3">
    <source>
        <dbReference type="SAM" id="SignalP"/>
    </source>
</evidence>
<dbReference type="AlphaFoldDB" id="A0A3B4CL01"/>
<name>A0A3B4CL01_PYGNA</name>
<evidence type="ECO:0000256" key="1">
    <source>
        <dbReference type="ARBA" id="ARBA00006889"/>
    </source>
</evidence>
<keyword evidence="6" id="KW-1185">Reference proteome</keyword>
<feature type="signal peptide" evidence="3">
    <location>
        <begin position="1"/>
        <end position="19"/>
    </location>
</feature>
<feature type="chain" id="PRO_5017464711" description="Lipocalin/cytosolic fatty-acid binding domain-containing protein" evidence="3">
    <location>
        <begin position="20"/>
        <end position="184"/>
    </location>
</feature>
<sequence length="184" mass="21281">MKFILATIALAVLLRDTFGDIQPQKNFDIKKFAGKWYRVGLADDSSSFALFRNRLTINMGIVEPKDNGDVNMTMWKMIRSTGCKSRMFTYMKNAVPGVFTYFSTRHNIMKDVTIVETNYTEYALLFKYKKFNREYTQVSLYGRTQTLRSELIEKFKKYAMQQGFPERSILTPSPPADNCPPSGQ</sequence>
<dbReference type="PRINTS" id="PR01254">
    <property type="entry name" value="PGNDSYNTHASE"/>
</dbReference>
<reference evidence="5" key="2">
    <citation type="submission" date="2025-08" db="UniProtKB">
        <authorList>
            <consortium name="Ensembl"/>
        </authorList>
    </citation>
    <scope>IDENTIFICATION</scope>
</reference>
<comment type="similarity">
    <text evidence="1 2">Belongs to the calycin superfamily. Lipocalin family.</text>
</comment>
<dbReference type="SUPFAM" id="SSF50814">
    <property type="entry name" value="Lipocalins"/>
    <property type="match status" value="1"/>
</dbReference>
<dbReference type="OrthoDB" id="9627583at2759"/>